<evidence type="ECO:0000313" key="1">
    <source>
        <dbReference type="EMBL" id="ETZ07451.1"/>
    </source>
</evidence>
<accession>W6TEV4</accession>
<evidence type="ECO:0008006" key="3">
    <source>
        <dbReference type="Google" id="ProtNLM"/>
    </source>
</evidence>
<dbReference type="eggNOG" id="COG3335">
    <property type="taxonomic scope" value="Bacteria"/>
</dbReference>
<dbReference type="AlphaFoldDB" id="W6TEV4"/>
<proteinExistence type="predicted"/>
<keyword evidence="2" id="KW-1185">Reference proteome</keyword>
<comment type="caution">
    <text evidence="1">The sequence shown here is derived from an EMBL/GenBank/DDBJ whole genome shotgun (WGS) entry which is preliminary data.</text>
</comment>
<gene>
    <name evidence="1" type="ORF">P618_200343</name>
</gene>
<reference evidence="1 2" key="1">
    <citation type="journal article" date="2014" name="FEMS Microbiol. Lett.">
        <title>Draft genome sequences of three Holospora species (Holospora obtusa, Holospora undulata, and Holospora elegans), endonuclear symbiotic bacteria of the ciliate Paramecium caudatum.</title>
        <authorList>
            <person name="Dohra H."/>
            <person name="Tanaka K."/>
            <person name="Suzuki T."/>
            <person name="Fujishima M."/>
            <person name="Suzuki H."/>
        </authorList>
    </citation>
    <scope>NUCLEOTIDE SEQUENCE [LARGE SCALE GENOMIC DNA]</scope>
    <source>
        <strain evidence="1 2">F1</strain>
    </source>
</reference>
<dbReference type="Proteomes" id="UP000019112">
    <property type="component" value="Unassembled WGS sequence"/>
</dbReference>
<name>W6TEV4_HOLOB</name>
<organism evidence="1 2">
    <name type="scientific">Holospora obtusa F1</name>
    <dbReference type="NCBI Taxonomy" id="1399147"/>
    <lineage>
        <taxon>Bacteria</taxon>
        <taxon>Pseudomonadati</taxon>
        <taxon>Pseudomonadota</taxon>
        <taxon>Alphaproteobacteria</taxon>
        <taxon>Holosporales</taxon>
        <taxon>Holosporaceae</taxon>
        <taxon>Holospora</taxon>
    </lineage>
</organism>
<sequence length="66" mass="7497">MQNLLIKRAVNITKNSYCSGFTNKAVITPMVFNGSCNTQLFEAWVAQFLIKKLKPGQVFIMDHIFS</sequence>
<protein>
    <recommendedName>
        <fullName evidence="3">Tc1-like transposase DDE domain-containing protein</fullName>
    </recommendedName>
</protein>
<dbReference type="EMBL" id="AWTR02000043">
    <property type="protein sequence ID" value="ETZ07451.1"/>
    <property type="molecule type" value="Genomic_DNA"/>
</dbReference>
<evidence type="ECO:0000313" key="2">
    <source>
        <dbReference type="Proteomes" id="UP000019112"/>
    </source>
</evidence>